<reference evidence="3" key="1">
    <citation type="journal article" date="2021" name="BMC Genomics">
        <title>Chromosome-level genome assembly and manually-curated proteome of model necrotroph Parastagonospora nodorum Sn15 reveals a genome-wide trove of candidate effector homologs, and redundancy of virulence-related functions within an accessory chromosome.</title>
        <authorList>
            <person name="Bertazzoni S."/>
            <person name="Jones D.A.B."/>
            <person name="Phan H.T."/>
            <person name="Tan K.-C."/>
            <person name="Hane J.K."/>
        </authorList>
    </citation>
    <scope>NUCLEOTIDE SEQUENCE [LARGE SCALE GENOMIC DNA]</scope>
    <source>
        <strain evidence="3">SN15 / ATCC MYA-4574 / FGSC 10173)</strain>
    </source>
</reference>
<sequence>MSPFQLPLPVVSQIYNEAQSCVPERIQLAPLRLDASESEYRSSVPMQRQHSISSATDSGLSRYYGSSSESPAQTPCSSPRLGRSNTLITSRFHPYSPSAEPSFRGARCPSCLEHGEHVPIQLGEACTKCNTIFVDQRSTGKVTRKKRNDRVLYSRLATGGAKPHEARAKDQVEAGNRLDHTTLIGRLQHLLESFNPDLPTQARVGDGRFKLGWKALNPNNTSKDIRQPLTCNKSEVFISTEQAMRDLWATLQNIIDYMPAGDAQRIRASCRSVGTHDFQVPFKAHYKL</sequence>
<dbReference type="OrthoDB" id="3743447at2759"/>
<dbReference type="AlphaFoldDB" id="A0A7U2I3T8"/>
<evidence type="ECO:0000256" key="1">
    <source>
        <dbReference type="SAM" id="MobiDB-lite"/>
    </source>
</evidence>
<dbReference type="EMBL" id="CP069035">
    <property type="protein sequence ID" value="QRD02346.1"/>
    <property type="molecule type" value="Genomic_DNA"/>
</dbReference>
<accession>A0A7U2I3T8</accession>
<evidence type="ECO:0000313" key="3">
    <source>
        <dbReference type="Proteomes" id="UP000663193"/>
    </source>
</evidence>
<dbReference type="Proteomes" id="UP000663193">
    <property type="component" value="Chromosome 13"/>
</dbReference>
<feature type="region of interest" description="Disordered" evidence="1">
    <location>
        <begin position="39"/>
        <end position="83"/>
    </location>
</feature>
<proteinExistence type="predicted"/>
<keyword evidence="3" id="KW-1185">Reference proteome</keyword>
<gene>
    <name evidence="2" type="ORF">JI435_053180</name>
</gene>
<dbReference type="RefSeq" id="XP_001795725.1">
    <property type="nucleotide sequence ID" value="XM_001795673.1"/>
</dbReference>
<feature type="compositionally biased region" description="Polar residues" evidence="1">
    <location>
        <begin position="44"/>
        <end position="83"/>
    </location>
</feature>
<evidence type="ECO:0000313" key="2">
    <source>
        <dbReference type="EMBL" id="QRD02346.1"/>
    </source>
</evidence>
<dbReference type="KEGG" id="pno:SNOG_05318"/>
<protein>
    <submittedName>
        <fullName evidence="2">Uncharacterized protein</fullName>
    </submittedName>
</protein>
<organism evidence="2 3">
    <name type="scientific">Phaeosphaeria nodorum (strain SN15 / ATCC MYA-4574 / FGSC 10173)</name>
    <name type="common">Glume blotch fungus</name>
    <name type="synonym">Parastagonospora nodorum</name>
    <dbReference type="NCBI Taxonomy" id="321614"/>
    <lineage>
        <taxon>Eukaryota</taxon>
        <taxon>Fungi</taxon>
        <taxon>Dikarya</taxon>
        <taxon>Ascomycota</taxon>
        <taxon>Pezizomycotina</taxon>
        <taxon>Dothideomycetes</taxon>
        <taxon>Pleosporomycetidae</taxon>
        <taxon>Pleosporales</taxon>
        <taxon>Pleosporineae</taxon>
        <taxon>Phaeosphaeriaceae</taxon>
        <taxon>Parastagonospora</taxon>
    </lineage>
</organism>
<name>A0A7U2I3T8_PHANO</name>
<dbReference type="VEuPathDB" id="FungiDB:JI435_053180"/>